<dbReference type="OrthoDB" id="7788121at2759"/>
<protein>
    <recommendedName>
        <fullName evidence="5">Secreted protein</fullName>
    </recommendedName>
</protein>
<dbReference type="Proteomes" id="UP001153620">
    <property type="component" value="Chromosome 1"/>
</dbReference>
<feature type="signal peptide" evidence="2">
    <location>
        <begin position="1"/>
        <end position="18"/>
    </location>
</feature>
<name>A0A9N9RMS3_9DIPT</name>
<evidence type="ECO:0000313" key="3">
    <source>
        <dbReference type="EMBL" id="CAG9799815.1"/>
    </source>
</evidence>
<evidence type="ECO:0000256" key="2">
    <source>
        <dbReference type="SAM" id="SignalP"/>
    </source>
</evidence>
<feature type="chain" id="PRO_5040442099" description="Secreted protein" evidence="2">
    <location>
        <begin position="19"/>
        <end position="269"/>
    </location>
</feature>
<evidence type="ECO:0000256" key="1">
    <source>
        <dbReference type="SAM" id="Coils"/>
    </source>
</evidence>
<keyword evidence="1" id="KW-0175">Coiled coil</keyword>
<accession>A0A9N9RMS3</accession>
<keyword evidence="4" id="KW-1185">Reference proteome</keyword>
<evidence type="ECO:0000313" key="4">
    <source>
        <dbReference type="Proteomes" id="UP001153620"/>
    </source>
</evidence>
<evidence type="ECO:0008006" key="5">
    <source>
        <dbReference type="Google" id="ProtNLM"/>
    </source>
</evidence>
<proteinExistence type="predicted"/>
<feature type="coiled-coil region" evidence="1">
    <location>
        <begin position="210"/>
        <end position="237"/>
    </location>
</feature>
<reference evidence="3" key="2">
    <citation type="submission" date="2022-10" db="EMBL/GenBank/DDBJ databases">
        <authorList>
            <consortium name="ENA_rothamsted_submissions"/>
            <consortium name="culmorum"/>
            <person name="King R."/>
        </authorList>
    </citation>
    <scope>NUCLEOTIDE SEQUENCE</scope>
</reference>
<organism evidence="3 4">
    <name type="scientific">Chironomus riparius</name>
    <dbReference type="NCBI Taxonomy" id="315576"/>
    <lineage>
        <taxon>Eukaryota</taxon>
        <taxon>Metazoa</taxon>
        <taxon>Ecdysozoa</taxon>
        <taxon>Arthropoda</taxon>
        <taxon>Hexapoda</taxon>
        <taxon>Insecta</taxon>
        <taxon>Pterygota</taxon>
        <taxon>Neoptera</taxon>
        <taxon>Endopterygota</taxon>
        <taxon>Diptera</taxon>
        <taxon>Nematocera</taxon>
        <taxon>Chironomoidea</taxon>
        <taxon>Chironomidae</taxon>
        <taxon>Chironominae</taxon>
        <taxon>Chironomus</taxon>
    </lineage>
</organism>
<gene>
    <name evidence="3" type="ORF">CHIRRI_LOCUS2773</name>
</gene>
<dbReference type="AlphaFoldDB" id="A0A9N9RMS3"/>
<sequence length="269" mass="30315">MKLITGLLVFAFALGAYSQQETVLTVQDELGLTHRFFETIMGINRGQLSAYIYRITRALLDSHMDTYEFIFVNGAEARDHINSLNATNEGQQMCLDTWTRRFELQKQRFGQRLARCIGNVHGYLMTWNNVVNGLHGNGQAQAAQVQNIGFNLFARSTLYDGPEDFAALMKVDLRDAIFRILGVVDQVEEFIRNISINLEGIEIEFERCDRALEEAVMVELQAEIEGIEIEFERCDRALEEAVMREIQIEVDGANACVGAGGPTDPLPTN</sequence>
<reference evidence="3" key="1">
    <citation type="submission" date="2022-01" db="EMBL/GenBank/DDBJ databases">
        <authorList>
            <person name="King R."/>
        </authorList>
    </citation>
    <scope>NUCLEOTIDE SEQUENCE</scope>
</reference>
<dbReference type="EMBL" id="OU895877">
    <property type="protein sequence ID" value="CAG9799815.1"/>
    <property type="molecule type" value="Genomic_DNA"/>
</dbReference>
<keyword evidence="2" id="KW-0732">Signal</keyword>